<keyword evidence="2" id="KW-1185">Reference proteome</keyword>
<gene>
    <name evidence="1" type="ORF">PAUR_a3777</name>
</gene>
<accession>A0ABR9E6W0</accession>
<reference evidence="1 2" key="1">
    <citation type="submission" date="2015-03" db="EMBL/GenBank/DDBJ databases">
        <title>Genome sequence of Pseudoalteromonas aurantia.</title>
        <authorList>
            <person name="Xie B.-B."/>
            <person name="Rong J.-C."/>
            <person name="Qin Q.-L."/>
            <person name="Zhang Y.-Z."/>
        </authorList>
    </citation>
    <scope>NUCLEOTIDE SEQUENCE [LARGE SCALE GENOMIC DNA]</scope>
    <source>
        <strain evidence="1 2">208</strain>
    </source>
</reference>
<evidence type="ECO:0000313" key="1">
    <source>
        <dbReference type="EMBL" id="MBE0366714.1"/>
    </source>
</evidence>
<proteinExistence type="predicted"/>
<organism evidence="1 2">
    <name type="scientific">Pseudoalteromonas aurantia 208</name>
    <dbReference type="NCBI Taxonomy" id="1314867"/>
    <lineage>
        <taxon>Bacteria</taxon>
        <taxon>Pseudomonadati</taxon>
        <taxon>Pseudomonadota</taxon>
        <taxon>Gammaproteobacteria</taxon>
        <taxon>Alteromonadales</taxon>
        <taxon>Pseudoalteromonadaceae</taxon>
        <taxon>Pseudoalteromonas</taxon>
    </lineage>
</organism>
<evidence type="ECO:0000313" key="2">
    <source>
        <dbReference type="Proteomes" id="UP000615755"/>
    </source>
</evidence>
<dbReference type="Proteomes" id="UP000615755">
    <property type="component" value="Unassembled WGS sequence"/>
</dbReference>
<dbReference type="EMBL" id="AQGV01000010">
    <property type="protein sequence ID" value="MBE0366714.1"/>
    <property type="molecule type" value="Genomic_DNA"/>
</dbReference>
<name>A0ABR9E6W0_9GAMM</name>
<comment type="caution">
    <text evidence="1">The sequence shown here is derived from an EMBL/GenBank/DDBJ whole genome shotgun (WGS) entry which is preliminary data.</text>
</comment>
<sequence length="38" mass="4672">MTFPKYLWQRGKDKLHLLTNQLVPRNMNYIKQVKLINK</sequence>
<protein>
    <submittedName>
        <fullName evidence="1">Uncharacterized protein</fullName>
    </submittedName>
</protein>